<proteinExistence type="predicted"/>
<sequence>MTHYYGSYYGGLECGLDGFRGLGYSYGSDYGFGGYGGYGCGYFCPSFYGRYWSSGFY</sequence>
<organism evidence="1">
    <name type="scientific">Castor canadensis</name>
    <name type="common">American beaver</name>
    <dbReference type="NCBI Taxonomy" id="51338"/>
    <lineage>
        <taxon>Eukaryota</taxon>
        <taxon>Metazoa</taxon>
        <taxon>Chordata</taxon>
        <taxon>Craniata</taxon>
        <taxon>Vertebrata</taxon>
        <taxon>Euteleostomi</taxon>
        <taxon>Mammalia</taxon>
        <taxon>Eutheria</taxon>
        <taxon>Euarchontoglires</taxon>
        <taxon>Glires</taxon>
        <taxon>Rodentia</taxon>
        <taxon>Castorimorpha</taxon>
        <taxon>Castoridae</taxon>
        <taxon>Castor</taxon>
    </lineage>
</organism>
<dbReference type="AlphaFoldDB" id="A0A8C0WMW3"/>
<reference evidence="1" key="1">
    <citation type="submission" date="2023-09" db="UniProtKB">
        <authorList>
            <consortium name="Ensembl"/>
        </authorList>
    </citation>
    <scope>IDENTIFICATION</scope>
</reference>
<evidence type="ECO:0000313" key="1">
    <source>
        <dbReference type="Ensembl" id="ENSCCNP00000012743.1"/>
    </source>
</evidence>
<dbReference type="Ensembl" id="ENSCCNT00000016730.1">
    <property type="protein sequence ID" value="ENSCCNP00000012743.1"/>
    <property type="gene ID" value="ENSCCNG00000013237.1"/>
</dbReference>
<accession>A0A8C0WMW3</accession>
<protein>
    <submittedName>
        <fullName evidence="1">Uncharacterized protein</fullName>
    </submittedName>
</protein>
<name>A0A8C0WMW3_CASCN</name>